<dbReference type="AlphaFoldDB" id="A0A0E0E700"/>
<proteinExistence type="inferred from homology"/>
<dbReference type="HOGENOM" id="CLU_1236736_0_0_1"/>
<reference evidence="4" key="2">
    <citation type="submission" date="2018-05" db="EMBL/GenBank/DDBJ databases">
        <title>OmerRS3 (Oryza meridionalis Reference Sequence Version 3).</title>
        <authorList>
            <person name="Zhang J."/>
            <person name="Kudrna D."/>
            <person name="Lee S."/>
            <person name="Talag J."/>
            <person name="Welchert J."/>
            <person name="Wing R.A."/>
        </authorList>
    </citation>
    <scope>NUCLEOTIDE SEQUENCE [LARGE SCALE GENOMIC DNA]</scope>
    <source>
        <strain evidence="4">cv. OR44</strain>
    </source>
</reference>
<evidence type="ECO:0000313" key="4">
    <source>
        <dbReference type="EnsemblPlants" id="OMERI07G00600.1"/>
    </source>
</evidence>
<dbReference type="EnsemblPlants" id="OMERI07G00600.1">
    <property type="protein sequence ID" value="OMERI07G00600.1"/>
    <property type="gene ID" value="OMERI07G00600"/>
</dbReference>
<evidence type="ECO:0000259" key="3">
    <source>
        <dbReference type="Pfam" id="PF07731"/>
    </source>
</evidence>
<dbReference type="GO" id="GO:0005507">
    <property type="term" value="F:copper ion binding"/>
    <property type="evidence" value="ECO:0007669"/>
    <property type="project" value="InterPro"/>
</dbReference>
<dbReference type="Proteomes" id="UP000008021">
    <property type="component" value="Chromosome 7"/>
</dbReference>
<dbReference type="Gene3D" id="2.60.40.420">
    <property type="entry name" value="Cupredoxins - blue copper proteins"/>
    <property type="match status" value="1"/>
</dbReference>
<protein>
    <recommendedName>
        <fullName evidence="3">Plastocyanin-like domain-containing protein</fullName>
    </recommendedName>
</protein>
<keyword evidence="5" id="KW-1185">Reference proteome</keyword>
<name>A0A0E0E700_9ORYZ</name>
<accession>A0A0E0E700</accession>
<dbReference type="InterPro" id="IPR011706">
    <property type="entry name" value="Cu-oxidase_C"/>
</dbReference>
<dbReference type="Gramene" id="OMERI07G00600.1">
    <property type="protein sequence ID" value="OMERI07G00600.1"/>
    <property type="gene ID" value="OMERI07G00600"/>
</dbReference>
<evidence type="ECO:0000256" key="2">
    <source>
        <dbReference type="SAM" id="MobiDB-lite"/>
    </source>
</evidence>
<comment type="similarity">
    <text evidence="1">Belongs to the multicopper oxidase family.</text>
</comment>
<dbReference type="Pfam" id="PF07731">
    <property type="entry name" value="Cu-oxidase_2"/>
    <property type="match status" value="1"/>
</dbReference>
<dbReference type="InterPro" id="IPR008972">
    <property type="entry name" value="Cupredoxin"/>
</dbReference>
<organism evidence="4">
    <name type="scientific">Oryza meridionalis</name>
    <dbReference type="NCBI Taxonomy" id="40149"/>
    <lineage>
        <taxon>Eukaryota</taxon>
        <taxon>Viridiplantae</taxon>
        <taxon>Streptophyta</taxon>
        <taxon>Embryophyta</taxon>
        <taxon>Tracheophyta</taxon>
        <taxon>Spermatophyta</taxon>
        <taxon>Magnoliopsida</taxon>
        <taxon>Liliopsida</taxon>
        <taxon>Poales</taxon>
        <taxon>Poaceae</taxon>
        <taxon>BOP clade</taxon>
        <taxon>Oryzoideae</taxon>
        <taxon>Oryzeae</taxon>
        <taxon>Oryzinae</taxon>
        <taxon>Oryza</taxon>
    </lineage>
</organism>
<sequence length="224" mass="24666">MMKKKIQNCIARSILRRLVKPLSLSGSLEDTEKSWLCGRARKIFESGFFNENLNENGGMCSVGEANQVYIGAAMAECGEELLQANDPAPRHRRRETSPAPTGGGCDRVRSFRWNLTASAARPNPQGSFHYGTIATSRTLVLASSAPVLAGQRRYAVNGVSFVVPDTPLKLVDNYNIANRPGAAPRSGTPVVRLSLHEFIEVVFQNTENELQSWHLDGYDFWVVG</sequence>
<dbReference type="SUPFAM" id="SSF49503">
    <property type="entry name" value="Cupredoxins"/>
    <property type="match status" value="1"/>
</dbReference>
<reference evidence="4" key="1">
    <citation type="submission" date="2015-04" db="UniProtKB">
        <authorList>
            <consortium name="EnsemblPlants"/>
        </authorList>
    </citation>
    <scope>IDENTIFICATION</scope>
</reference>
<dbReference type="GO" id="GO:0016491">
    <property type="term" value="F:oxidoreductase activity"/>
    <property type="evidence" value="ECO:0007669"/>
    <property type="project" value="InterPro"/>
</dbReference>
<evidence type="ECO:0000256" key="1">
    <source>
        <dbReference type="ARBA" id="ARBA00010609"/>
    </source>
</evidence>
<feature type="domain" description="Plastocyanin-like" evidence="3">
    <location>
        <begin position="180"/>
        <end position="224"/>
    </location>
</feature>
<feature type="region of interest" description="Disordered" evidence="2">
    <location>
        <begin position="83"/>
        <end position="103"/>
    </location>
</feature>
<evidence type="ECO:0000313" key="5">
    <source>
        <dbReference type="Proteomes" id="UP000008021"/>
    </source>
</evidence>